<gene>
    <name evidence="4" type="ORF">GCM10010502_19150</name>
</gene>
<dbReference type="AlphaFoldDB" id="A0A8H9HMD2"/>
<reference evidence="4" key="1">
    <citation type="journal article" date="2014" name="Int. J. Syst. Evol. Microbiol.">
        <title>Complete genome sequence of Corynebacterium casei LMG S-19264T (=DSM 44701T), isolated from a smear-ripened cheese.</title>
        <authorList>
            <consortium name="US DOE Joint Genome Institute (JGI-PGF)"/>
            <person name="Walter F."/>
            <person name="Albersmeier A."/>
            <person name="Kalinowski J."/>
            <person name="Ruckert C."/>
        </authorList>
    </citation>
    <scope>NUCLEOTIDE SEQUENCE</scope>
    <source>
        <strain evidence="4">JCM 4434</strain>
    </source>
</reference>
<feature type="transmembrane region" description="Helical" evidence="2">
    <location>
        <begin position="74"/>
        <end position="95"/>
    </location>
</feature>
<protein>
    <recommendedName>
        <fullName evidence="3">Putative sensor domain-containing protein</fullName>
    </recommendedName>
</protein>
<dbReference type="GeneID" id="97485069"/>
<feature type="transmembrane region" description="Helical" evidence="2">
    <location>
        <begin position="207"/>
        <end position="227"/>
    </location>
</feature>
<accession>A0A8H9HMD2</accession>
<sequence>MSNSTLGQEWDGPDGYGDGTRPARARRTEQPPGFWRAPFSGQYYREVGYTLTGLPVAIVGFTVAVTLFSLGVGTFVTVLGLPVLAGLTSAARGLGRAERARVRGMLALDVPGPAPVRQVRPGNWGAITARLADGAGWKAALYQLVMFPWAVFSFVMTLTFLVLGWAMALYPLYQWVFPHYTSWPGYQLFDYTDSHHVRHAYYVQGTWQIVATSVVGVLLVFLTARLVHGLTSVNRAAARGLLGR</sequence>
<reference evidence="4" key="2">
    <citation type="submission" date="2020-09" db="EMBL/GenBank/DDBJ databases">
        <authorList>
            <person name="Sun Q."/>
            <person name="Ohkuma M."/>
        </authorList>
    </citation>
    <scope>NUCLEOTIDE SEQUENCE</scope>
    <source>
        <strain evidence="4">JCM 4434</strain>
    </source>
</reference>
<dbReference type="Proteomes" id="UP000610124">
    <property type="component" value="Unassembled WGS sequence"/>
</dbReference>
<evidence type="ECO:0000313" key="4">
    <source>
        <dbReference type="EMBL" id="GGU67978.1"/>
    </source>
</evidence>
<dbReference type="Pfam" id="PF13796">
    <property type="entry name" value="Sensor"/>
    <property type="match status" value="1"/>
</dbReference>
<evidence type="ECO:0000256" key="1">
    <source>
        <dbReference type="SAM" id="MobiDB-lite"/>
    </source>
</evidence>
<feature type="transmembrane region" description="Helical" evidence="2">
    <location>
        <begin position="47"/>
        <end position="68"/>
    </location>
</feature>
<keyword evidence="2" id="KW-0472">Membrane</keyword>
<comment type="caution">
    <text evidence="4">The sequence shown here is derived from an EMBL/GenBank/DDBJ whole genome shotgun (WGS) entry which is preliminary data.</text>
</comment>
<name>A0A8H9HMD2_KITAU</name>
<evidence type="ECO:0000313" key="5">
    <source>
        <dbReference type="Proteomes" id="UP000610124"/>
    </source>
</evidence>
<evidence type="ECO:0000259" key="3">
    <source>
        <dbReference type="Pfam" id="PF13796"/>
    </source>
</evidence>
<organism evidence="4 5">
    <name type="scientific">Kitasatospora aureofaciens</name>
    <name type="common">Streptomyces aureofaciens</name>
    <dbReference type="NCBI Taxonomy" id="1894"/>
    <lineage>
        <taxon>Bacteria</taxon>
        <taxon>Bacillati</taxon>
        <taxon>Actinomycetota</taxon>
        <taxon>Actinomycetes</taxon>
        <taxon>Kitasatosporales</taxon>
        <taxon>Streptomycetaceae</taxon>
        <taxon>Kitasatospora</taxon>
    </lineage>
</organism>
<keyword evidence="2" id="KW-0812">Transmembrane</keyword>
<keyword evidence="2" id="KW-1133">Transmembrane helix</keyword>
<feature type="region of interest" description="Disordered" evidence="1">
    <location>
        <begin position="1"/>
        <end position="33"/>
    </location>
</feature>
<dbReference type="OrthoDB" id="3869178at2"/>
<evidence type="ECO:0000256" key="2">
    <source>
        <dbReference type="SAM" id="Phobius"/>
    </source>
</evidence>
<proteinExistence type="predicted"/>
<dbReference type="RefSeq" id="WP_046386565.1">
    <property type="nucleotide sequence ID" value="NZ_BMUB01000003.1"/>
</dbReference>
<feature type="domain" description="Putative sensor" evidence="3">
    <location>
        <begin position="49"/>
        <end position="242"/>
    </location>
</feature>
<dbReference type="EMBL" id="BMUB01000003">
    <property type="protein sequence ID" value="GGU67978.1"/>
    <property type="molecule type" value="Genomic_DNA"/>
</dbReference>
<feature type="transmembrane region" description="Helical" evidence="2">
    <location>
        <begin position="147"/>
        <end position="173"/>
    </location>
</feature>
<dbReference type="InterPro" id="IPR025828">
    <property type="entry name" value="Put_sensor_dom"/>
</dbReference>